<proteinExistence type="inferred from homology"/>
<keyword evidence="1 7" id="KW-1003">Cell membrane</keyword>
<dbReference type="HAMAP" id="MF_00631">
    <property type="entry name" value="CrgA"/>
    <property type="match status" value="1"/>
</dbReference>
<feature type="region of interest" description="Disordered" evidence="8">
    <location>
        <begin position="1"/>
        <end position="21"/>
    </location>
</feature>
<comment type="similarity">
    <text evidence="7">Belongs to the CrgA family.</text>
</comment>
<dbReference type="InterPro" id="IPR009619">
    <property type="entry name" value="CrgA"/>
</dbReference>
<keyword evidence="3 7" id="KW-0812">Transmembrane</keyword>
<evidence type="ECO:0000256" key="7">
    <source>
        <dbReference type="HAMAP-Rule" id="MF_00631"/>
    </source>
</evidence>
<protein>
    <recommendedName>
        <fullName evidence="7">Cell division protein CrgA</fullName>
    </recommendedName>
</protein>
<dbReference type="Proteomes" id="UP000226079">
    <property type="component" value="Unassembled WGS sequence"/>
</dbReference>
<dbReference type="RefSeq" id="WP_098461356.1">
    <property type="nucleotide sequence ID" value="NZ_PDJC01000001.1"/>
</dbReference>
<feature type="compositionally biased region" description="Basic and acidic residues" evidence="8">
    <location>
        <begin position="1"/>
        <end position="18"/>
    </location>
</feature>
<name>A0A2A9CV88_9ACTN</name>
<feature type="transmembrane region" description="Helical" evidence="7">
    <location>
        <begin position="80"/>
        <end position="97"/>
    </location>
</feature>
<keyword evidence="5 7" id="KW-0472">Membrane</keyword>
<evidence type="ECO:0000256" key="2">
    <source>
        <dbReference type="ARBA" id="ARBA00022618"/>
    </source>
</evidence>
<evidence type="ECO:0000313" key="9">
    <source>
        <dbReference type="EMBL" id="PFG17965.1"/>
    </source>
</evidence>
<dbReference type="EMBL" id="PDJC01000001">
    <property type="protein sequence ID" value="PFG17965.1"/>
    <property type="molecule type" value="Genomic_DNA"/>
</dbReference>
<evidence type="ECO:0000256" key="6">
    <source>
        <dbReference type="ARBA" id="ARBA00023306"/>
    </source>
</evidence>
<accession>A0A2A9CV88</accession>
<evidence type="ECO:0000256" key="8">
    <source>
        <dbReference type="SAM" id="MobiDB-lite"/>
    </source>
</evidence>
<evidence type="ECO:0000256" key="3">
    <source>
        <dbReference type="ARBA" id="ARBA00022692"/>
    </source>
</evidence>
<dbReference type="GO" id="GO:0005886">
    <property type="term" value="C:plasma membrane"/>
    <property type="evidence" value="ECO:0007669"/>
    <property type="project" value="UniProtKB-SubCell"/>
</dbReference>
<comment type="caution">
    <text evidence="9">The sequence shown here is derived from an EMBL/GenBank/DDBJ whole genome shotgun (WGS) entry which is preliminary data.</text>
</comment>
<sequence length="98" mass="10535">MPESKVRKAAAEKKKLTDRSVATEAEKRDSVAAPGSRAWVVPTFITVGLLGVLWLVVFYITNAVGITIPVFSDVLGSWNVAIGMVLMAASFALATLWK</sequence>
<dbReference type="Pfam" id="PF06781">
    <property type="entry name" value="CrgA"/>
    <property type="match status" value="1"/>
</dbReference>
<evidence type="ECO:0000256" key="4">
    <source>
        <dbReference type="ARBA" id="ARBA00022989"/>
    </source>
</evidence>
<keyword evidence="4 7" id="KW-1133">Transmembrane helix</keyword>
<evidence type="ECO:0000256" key="1">
    <source>
        <dbReference type="ARBA" id="ARBA00022475"/>
    </source>
</evidence>
<organism evidence="9 10">
    <name type="scientific">Propionicimonas paludicola</name>
    <dbReference type="NCBI Taxonomy" id="185243"/>
    <lineage>
        <taxon>Bacteria</taxon>
        <taxon>Bacillati</taxon>
        <taxon>Actinomycetota</taxon>
        <taxon>Actinomycetes</taxon>
        <taxon>Propionibacteriales</taxon>
        <taxon>Nocardioidaceae</taxon>
        <taxon>Propionicimonas</taxon>
    </lineage>
</organism>
<dbReference type="GO" id="GO:0051301">
    <property type="term" value="P:cell division"/>
    <property type="evidence" value="ECO:0007669"/>
    <property type="project" value="UniProtKB-UniRule"/>
</dbReference>
<keyword evidence="10" id="KW-1185">Reference proteome</keyword>
<comment type="function">
    <text evidence="7">Involved in cell division.</text>
</comment>
<keyword evidence="6 7" id="KW-0131">Cell cycle</keyword>
<dbReference type="AlphaFoldDB" id="A0A2A9CV88"/>
<evidence type="ECO:0000256" key="5">
    <source>
        <dbReference type="ARBA" id="ARBA00023136"/>
    </source>
</evidence>
<comment type="subcellular location">
    <subcellularLocation>
        <location evidence="7">Cell membrane</location>
        <topology evidence="7">Multi-pass membrane protein</topology>
    </subcellularLocation>
</comment>
<evidence type="ECO:0000313" key="10">
    <source>
        <dbReference type="Proteomes" id="UP000226079"/>
    </source>
</evidence>
<keyword evidence="2 7" id="KW-0132">Cell division</keyword>
<dbReference type="OrthoDB" id="5189646at2"/>
<gene>
    <name evidence="7" type="primary">crgA</name>
    <name evidence="9" type="ORF">ATK74_2545</name>
</gene>
<reference evidence="9 10" key="1">
    <citation type="submission" date="2017-10" db="EMBL/GenBank/DDBJ databases">
        <title>Sequencing the genomes of 1000 actinobacteria strains.</title>
        <authorList>
            <person name="Klenk H.-P."/>
        </authorList>
    </citation>
    <scope>NUCLEOTIDE SEQUENCE [LARGE SCALE GENOMIC DNA]</scope>
    <source>
        <strain evidence="9 10">DSM 15597</strain>
    </source>
</reference>
<feature type="transmembrane region" description="Helical" evidence="7">
    <location>
        <begin position="38"/>
        <end position="60"/>
    </location>
</feature>